<keyword evidence="2" id="KW-0614">Plasmid</keyword>
<proteinExistence type="predicted"/>
<organism evidence="2 3">
    <name type="scientific">Pandoraea commovens</name>
    <dbReference type="NCBI Taxonomy" id="2508289"/>
    <lineage>
        <taxon>Bacteria</taxon>
        <taxon>Pseudomonadati</taxon>
        <taxon>Pseudomonadota</taxon>
        <taxon>Betaproteobacteria</taxon>
        <taxon>Burkholderiales</taxon>
        <taxon>Burkholderiaceae</taxon>
        <taxon>Pandoraea</taxon>
    </lineage>
</organism>
<dbReference type="EMBL" id="CP102779">
    <property type="protein sequence ID" value="UVA77194.1"/>
    <property type="molecule type" value="Genomic_DNA"/>
</dbReference>
<sequence>MAQPTISNAARSELTHIAEATLGIPTLESRHSDSLDFHDLAVWTIERALEQAYLAGMTDHQRSAE</sequence>
<evidence type="ECO:0000259" key="1">
    <source>
        <dbReference type="Pfam" id="PF21841"/>
    </source>
</evidence>
<geneLocation type="plasmid" evidence="2 3">
    <name>unnamed</name>
</geneLocation>
<accession>A0ABY5Q996</accession>
<dbReference type="Proteomes" id="UP001058980">
    <property type="component" value="Plasmid unnamed"/>
</dbReference>
<feature type="domain" description="DUF6900" evidence="1">
    <location>
        <begin position="12"/>
        <end position="58"/>
    </location>
</feature>
<dbReference type="Pfam" id="PF21841">
    <property type="entry name" value="DUF6900"/>
    <property type="match status" value="1"/>
</dbReference>
<dbReference type="InterPro" id="IPR054195">
    <property type="entry name" value="DUF6900"/>
</dbReference>
<gene>
    <name evidence="2" type="ORF">NTU39_00250</name>
</gene>
<evidence type="ECO:0000313" key="2">
    <source>
        <dbReference type="EMBL" id="UVA77194.1"/>
    </source>
</evidence>
<dbReference type="RefSeq" id="WP_257957850.1">
    <property type="nucleotide sequence ID" value="NZ_CP102779.1"/>
</dbReference>
<protein>
    <recommendedName>
        <fullName evidence="1">DUF6900 domain-containing protein</fullName>
    </recommendedName>
</protein>
<evidence type="ECO:0000313" key="3">
    <source>
        <dbReference type="Proteomes" id="UP001058980"/>
    </source>
</evidence>
<name>A0ABY5Q996_9BURK</name>
<reference evidence="2" key="1">
    <citation type="submission" date="2022-08" db="EMBL/GenBank/DDBJ databases">
        <title>Multi-unit outbreak of Pandoraea commovens among non-cystic fibrosis intensive care patients from 2019 to 2021 in Berlin, Germany.</title>
        <authorList>
            <person name="Menzel P."/>
        </authorList>
    </citation>
    <scope>NUCLEOTIDE SEQUENCE</scope>
    <source>
        <strain evidence="2">LB-19-202-79</strain>
        <plasmid evidence="2">unnamed</plasmid>
    </source>
</reference>
<keyword evidence="3" id="KW-1185">Reference proteome</keyword>